<dbReference type="RefSeq" id="WP_193903171.1">
    <property type="nucleotide sequence ID" value="NZ_CP063450.1"/>
</dbReference>
<accession>A0A7M2XRI3</accession>
<dbReference type="AlphaFoldDB" id="A0A7M2XRI3"/>
<evidence type="ECO:0000313" key="3">
    <source>
        <dbReference type="Proteomes" id="UP000593818"/>
    </source>
</evidence>
<sequence length="108" mass="11828">MSDKSFEQLFEEVLAKTPGQRWQAEHFAGGSCPLCGAHIASAVQHAEFHNALDMQFTGADRGLKDLGKAHNRLLDVLDKAGHIRLGGKKRGTTASEARDTVNDENDRQ</sequence>
<dbReference type="Proteomes" id="UP000593818">
    <property type="component" value="Chromosome"/>
</dbReference>
<name>A0A7M2XRI3_9NOCA</name>
<proteinExistence type="predicted"/>
<dbReference type="EMBL" id="CP063450">
    <property type="protein sequence ID" value="QOV99540.1"/>
    <property type="molecule type" value="Genomic_DNA"/>
</dbReference>
<keyword evidence="3" id="KW-1185">Reference proteome</keyword>
<protein>
    <submittedName>
        <fullName evidence="2">Uncharacterized protein</fullName>
    </submittedName>
</protein>
<gene>
    <name evidence="2" type="ORF">INP59_03825</name>
</gene>
<evidence type="ECO:0000256" key="1">
    <source>
        <dbReference type="SAM" id="MobiDB-lite"/>
    </source>
</evidence>
<organism evidence="2 3">
    <name type="scientific">Rhodococcus pyridinivorans</name>
    <dbReference type="NCBI Taxonomy" id="103816"/>
    <lineage>
        <taxon>Bacteria</taxon>
        <taxon>Bacillati</taxon>
        <taxon>Actinomycetota</taxon>
        <taxon>Actinomycetes</taxon>
        <taxon>Mycobacteriales</taxon>
        <taxon>Nocardiaceae</taxon>
        <taxon>Rhodococcus</taxon>
    </lineage>
</organism>
<reference evidence="2 3" key="1">
    <citation type="submission" date="2020-10" db="EMBL/GenBank/DDBJ databases">
        <title>Whole genome sequence of oil-degrading bacteria Rhodococcus pyridinivorans strain 5Ap.</title>
        <authorList>
            <person name="Akhremchuk A.E."/>
            <person name="Valentovich L.N."/>
            <person name="Charniauskaya M.I."/>
            <person name="Bukliarevich H.A."/>
            <person name="Titok M.A."/>
        </authorList>
    </citation>
    <scope>NUCLEOTIDE SEQUENCE [LARGE SCALE GENOMIC DNA]</scope>
    <source>
        <strain evidence="2 3">5Ap</strain>
    </source>
</reference>
<evidence type="ECO:0000313" key="2">
    <source>
        <dbReference type="EMBL" id="QOV99540.1"/>
    </source>
</evidence>
<feature type="region of interest" description="Disordered" evidence="1">
    <location>
        <begin position="85"/>
        <end position="108"/>
    </location>
</feature>
<feature type="compositionally biased region" description="Basic and acidic residues" evidence="1">
    <location>
        <begin position="96"/>
        <end position="108"/>
    </location>
</feature>